<protein>
    <submittedName>
        <fullName evidence="13">Porin</fullName>
    </submittedName>
</protein>
<sequence>MKKTLLAAALLAGFAGAAQAQSSVTLYGVVDGGFNYRKTDGNSTKGIDSGLLGQSRFGFRGQEDLGSGLKAIFLLESGFNSDDGGLATYGNASTKIFGRAAYVGLESATAGRLTFGRQTNMQFTWAGPIVNPFGLSWSTAQIGSTFSYNDAEFGGNSSRIDNSVYYYSPSFSGVQAAVGYSFAANSETTGNERAGTSNNDRLIDVGLKYEGGPLKAVATYQYLNPTDTIANNGKPQAFTVGANYDFGVVAVYAGYNKTKNIRNGSYNGSAGFATPTRNDDNAYTVGVSAPVGPGKVLAAYQRATKSDVKLWSVGYLYGLSKRTDLYAFYADADKHNFTLDHDYSDRQFALGIQHRF</sequence>
<keyword evidence="9" id="KW-0472">Membrane</keyword>
<dbReference type="Proteomes" id="UP001501671">
    <property type="component" value="Unassembled WGS sequence"/>
</dbReference>
<dbReference type="InterPro" id="IPR033900">
    <property type="entry name" value="Gram_neg_porin_domain"/>
</dbReference>
<evidence type="ECO:0000256" key="9">
    <source>
        <dbReference type="ARBA" id="ARBA00023136"/>
    </source>
</evidence>
<dbReference type="PRINTS" id="PR00184">
    <property type="entry name" value="NEISSPPORIN"/>
</dbReference>
<gene>
    <name evidence="13" type="ORF">GCM10023144_36520</name>
</gene>
<dbReference type="InterPro" id="IPR050298">
    <property type="entry name" value="Gram-neg_bact_OMP"/>
</dbReference>
<accession>A0ABP8HGK8</accession>
<reference evidence="14" key="1">
    <citation type="journal article" date="2019" name="Int. J. Syst. Evol. Microbiol.">
        <title>The Global Catalogue of Microorganisms (GCM) 10K type strain sequencing project: providing services to taxonomists for standard genome sequencing and annotation.</title>
        <authorList>
            <consortium name="The Broad Institute Genomics Platform"/>
            <consortium name="The Broad Institute Genome Sequencing Center for Infectious Disease"/>
            <person name="Wu L."/>
            <person name="Ma J."/>
        </authorList>
    </citation>
    <scope>NUCLEOTIDE SEQUENCE [LARGE SCALE GENOMIC DNA]</scope>
    <source>
        <strain evidence="14">JCM 17666</strain>
    </source>
</reference>
<feature type="signal peptide" evidence="11">
    <location>
        <begin position="1"/>
        <end position="20"/>
    </location>
</feature>
<evidence type="ECO:0000256" key="6">
    <source>
        <dbReference type="ARBA" id="ARBA00022729"/>
    </source>
</evidence>
<evidence type="ECO:0000259" key="12">
    <source>
        <dbReference type="Pfam" id="PF13609"/>
    </source>
</evidence>
<evidence type="ECO:0000313" key="13">
    <source>
        <dbReference type="EMBL" id="GAA4338915.1"/>
    </source>
</evidence>
<keyword evidence="14" id="KW-1185">Reference proteome</keyword>
<dbReference type="Gene3D" id="2.40.160.10">
    <property type="entry name" value="Porin"/>
    <property type="match status" value="1"/>
</dbReference>
<comment type="caution">
    <text evidence="13">The sequence shown here is derived from an EMBL/GenBank/DDBJ whole genome shotgun (WGS) entry which is preliminary data.</text>
</comment>
<evidence type="ECO:0000256" key="11">
    <source>
        <dbReference type="SAM" id="SignalP"/>
    </source>
</evidence>
<name>A0ABP8HGK8_9BURK</name>
<keyword evidence="10" id="KW-0998">Cell outer membrane</keyword>
<dbReference type="InterPro" id="IPR002299">
    <property type="entry name" value="Porin_Neis"/>
</dbReference>
<dbReference type="EMBL" id="BAABFO010000020">
    <property type="protein sequence ID" value="GAA4338915.1"/>
    <property type="molecule type" value="Genomic_DNA"/>
</dbReference>
<dbReference type="Pfam" id="PF13609">
    <property type="entry name" value="Porin_4"/>
    <property type="match status" value="1"/>
</dbReference>
<organism evidence="13 14">
    <name type="scientific">Pigmentiphaga soli</name>
    <dbReference type="NCBI Taxonomy" id="1007095"/>
    <lineage>
        <taxon>Bacteria</taxon>
        <taxon>Pseudomonadati</taxon>
        <taxon>Pseudomonadota</taxon>
        <taxon>Betaproteobacteria</taxon>
        <taxon>Burkholderiales</taxon>
        <taxon>Alcaligenaceae</taxon>
        <taxon>Pigmentiphaga</taxon>
    </lineage>
</organism>
<dbReference type="PANTHER" id="PTHR34501">
    <property type="entry name" value="PROTEIN YDDL-RELATED"/>
    <property type="match status" value="1"/>
</dbReference>
<comment type="subunit">
    <text evidence="2">Homotrimer.</text>
</comment>
<dbReference type="RefSeq" id="WP_345251311.1">
    <property type="nucleotide sequence ID" value="NZ_BAABFO010000020.1"/>
</dbReference>
<comment type="subcellular location">
    <subcellularLocation>
        <location evidence="1">Cell outer membrane</location>
        <topology evidence="1">Multi-pass membrane protein</topology>
    </subcellularLocation>
</comment>
<evidence type="ECO:0000256" key="10">
    <source>
        <dbReference type="ARBA" id="ARBA00023237"/>
    </source>
</evidence>
<evidence type="ECO:0000256" key="8">
    <source>
        <dbReference type="ARBA" id="ARBA00023114"/>
    </source>
</evidence>
<evidence type="ECO:0000256" key="2">
    <source>
        <dbReference type="ARBA" id="ARBA00011233"/>
    </source>
</evidence>
<evidence type="ECO:0000256" key="3">
    <source>
        <dbReference type="ARBA" id="ARBA00022448"/>
    </source>
</evidence>
<evidence type="ECO:0000256" key="1">
    <source>
        <dbReference type="ARBA" id="ARBA00004571"/>
    </source>
</evidence>
<evidence type="ECO:0000256" key="4">
    <source>
        <dbReference type="ARBA" id="ARBA00022452"/>
    </source>
</evidence>
<evidence type="ECO:0000256" key="5">
    <source>
        <dbReference type="ARBA" id="ARBA00022692"/>
    </source>
</evidence>
<keyword evidence="7" id="KW-0406">Ion transport</keyword>
<evidence type="ECO:0000313" key="14">
    <source>
        <dbReference type="Proteomes" id="UP001501671"/>
    </source>
</evidence>
<dbReference type="SUPFAM" id="SSF56935">
    <property type="entry name" value="Porins"/>
    <property type="match status" value="1"/>
</dbReference>
<feature type="chain" id="PRO_5047241008" evidence="11">
    <location>
        <begin position="21"/>
        <end position="356"/>
    </location>
</feature>
<keyword evidence="8" id="KW-0626">Porin</keyword>
<feature type="domain" description="Porin" evidence="12">
    <location>
        <begin position="7"/>
        <end position="333"/>
    </location>
</feature>
<keyword evidence="4" id="KW-1134">Transmembrane beta strand</keyword>
<evidence type="ECO:0000256" key="7">
    <source>
        <dbReference type="ARBA" id="ARBA00023065"/>
    </source>
</evidence>
<keyword evidence="5" id="KW-0812">Transmembrane</keyword>
<dbReference type="InterPro" id="IPR023614">
    <property type="entry name" value="Porin_dom_sf"/>
</dbReference>
<keyword evidence="6 11" id="KW-0732">Signal</keyword>
<dbReference type="PANTHER" id="PTHR34501:SF9">
    <property type="entry name" value="MAJOR OUTER MEMBRANE PROTEIN P.IA"/>
    <property type="match status" value="1"/>
</dbReference>
<keyword evidence="3" id="KW-0813">Transport</keyword>
<dbReference type="CDD" id="cd00342">
    <property type="entry name" value="gram_neg_porins"/>
    <property type="match status" value="1"/>
</dbReference>
<proteinExistence type="predicted"/>